<feature type="compositionally biased region" description="Basic and acidic residues" evidence="2">
    <location>
        <begin position="80"/>
        <end position="111"/>
    </location>
</feature>
<accession>A0A1Q9DHX2</accession>
<feature type="compositionally biased region" description="Gly residues" evidence="2">
    <location>
        <begin position="529"/>
        <end position="552"/>
    </location>
</feature>
<feature type="compositionally biased region" description="Acidic residues" evidence="2">
    <location>
        <begin position="516"/>
        <end position="528"/>
    </location>
</feature>
<feature type="region of interest" description="Disordered" evidence="2">
    <location>
        <begin position="511"/>
        <end position="572"/>
    </location>
</feature>
<evidence type="ECO:0000313" key="4">
    <source>
        <dbReference type="Proteomes" id="UP000186817"/>
    </source>
</evidence>
<name>A0A1Q9DHX2_SYMMI</name>
<dbReference type="EMBL" id="LSRX01000529">
    <property type="protein sequence ID" value="OLP94776.1"/>
    <property type="molecule type" value="Genomic_DNA"/>
</dbReference>
<dbReference type="AlphaFoldDB" id="A0A1Q9DHX2"/>
<feature type="region of interest" description="Disordered" evidence="2">
    <location>
        <begin position="1"/>
        <end position="111"/>
    </location>
</feature>
<feature type="coiled-coil region" evidence="1">
    <location>
        <begin position="173"/>
        <end position="204"/>
    </location>
</feature>
<dbReference type="OMA" id="RRHEDQQ"/>
<evidence type="ECO:0000313" key="3">
    <source>
        <dbReference type="EMBL" id="OLP94776.1"/>
    </source>
</evidence>
<dbReference type="OrthoDB" id="440456at2759"/>
<feature type="compositionally biased region" description="Polar residues" evidence="2">
    <location>
        <begin position="311"/>
        <end position="320"/>
    </location>
</feature>
<protein>
    <submittedName>
        <fullName evidence="3">Uncharacterized protein</fullName>
    </submittedName>
</protein>
<gene>
    <name evidence="3" type="ORF">AK812_SmicGene23162</name>
</gene>
<dbReference type="Proteomes" id="UP000186817">
    <property type="component" value="Unassembled WGS sequence"/>
</dbReference>
<comment type="caution">
    <text evidence="3">The sequence shown here is derived from an EMBL/GenBank/DDBJ whole genome shotgun (WGS) entry which is preliminary data.</text>
</comment>
<feature type="compositionally biased region" description="Acidic residues" evidence="2">
    <location>
        <begin position="553"/>
        <end position="572"/>
    </location>
</feature>
<evidence type="ECO:0000256" key="2">
    <source>
        <dbReference type="SAM" id="MobiDB-lite"/>
    </source>
</evidence>
<sequence length="572" mass="60629">MAEPVPLETFERAPPARSGGGQSSSSFAYPPGRADGDDEERRRRQQELAGDEELARNLAAQLRLTSPAEAADAGGLQSEAFRDEDRRLPRVGDRGPDSPYRGDTDTDRIPGVEYHAMDSDTEDAFYAEPPKAAGYHHVICNVLVNLFRSSGWGSRVQNATDMRKLKQVDPEELQQLRSELAAAKAAADEESAKLRAELTSARDAEALAADESAKLQRELTSARDAEALAATEVEKLQKEVTSARDAEARVAEEVARLEVEAQAIDEAAAVRQGTDPVSDLQWNLLAAKDTEARAVAEATEARRALADATASSPSRGTDATSRALQEQLAAAASAAEDADRLTESLQHQIKAREEAVGSRSGSDSEIRLELFSESLQRLSRVLSPSQVFWTDVRRHEDQQLAQQRHMVRLAAIARHVKRAVLQVLHKAALAAGAQRALRLALKTAEAQKSFSESQNEAHGRCVHEAAQSTTRLQALERSLVEVEERLGKAAEGAQLSNFSGQTGARQISVIMSDGGYGDDDDDDDDEYDGGGGGGGGGGGAGAGAGAGAGDGDGAGDDDGAGDGDSDGDGGGW</sequence>
<reference evidence="3 4" key="1">
    <citation type="submission" date="2016-02" db="EMBL/GenBank/DDBJ databases">
        <title>Genome analysis of coral dinoflagellate symbionts highlights evolutionary adaptations to a symbiotic lifestyle.</title>
        <authorList>
            <person name="Aranda M."/>
            <person name="Li Y."/>
            <person name="Liew Y.J."/>
            <person name="Baumgarten S."/>
            <person name="Simakov O."/>
            <person name="Wilson M."/>
            <person name="Piel J."/>
            <person name="Ashoor H."/>
            <person name="Bougouffa S."/>
            <person name="Bajic V.B."/>
            <person name="Ryu T."/>
            <person name="Ravasi T."/>
            <person name="Bayer T."/>
            <person name="Micklem G."/>
            <person name="Kim H."/>
            <person name="Bhak J."/>
            <person name="Lajeunesse T.C."/>
            <person name="Voolstra C.R."/>
        </authorList>
    </citation>
    <scope>NUCLEOTIDE SEQUENCE [LARGE SCALE GENOMIC DNA]</scope>
    <source>
        <strain evidence="3 4">CCMP2467</strain>
    </source>
</reference>
<keyword evidence="4" id="KW-1185">Reference proteome</keyword>
<organism evidence="3 4">
    <name type="scientific">Symbiodinium microadriaticum</name>
    <name type="common">Dinoflagellate</name>
    <name type="synonym">Zooxanthella microadriatica</name>
    <dbReference type="NCBI Taxonomy" id="2951"/>
    <lineage>
        <taxon>Eukaryota</taxon>
        <taxon>Sar</taxon>
        <taxon>Alveolata</taxon>
        <taxon>Dinophyceae</taxon>
        <taxon>Suessiales</taxon>
        <taxon>Symbiodiniaceae</taxon>
        <taxon>Symbiodinium</taxon>
    </lineage>
</organism>
<keyword evidence="1" id="KW-0175">Coiled coil</keyword>
<feature type="region of interest" description="Disordered" evidence="2">
    <location>
        <begin position="304"/>
        <end position="328"/>
    </location>
</feature>
<feature type="coiled-coil region" evidence="1">
    <location>
        <begin position="465"/>
        <end position="492"/>
    </location>
</feature>
<evidence type="ECO:0000256" key="1">
    <source>
        <dbReference type="SAM" id="Coils"/>
    </source>
</evidence>
<proteinExistence type="predicted"/>